<dbReference type="PANTHER" id="PTHR11781">
    <property type="entry name" value="IODOTHYRONINE DEIODINASE"/>
    <property type="match status" value="1"/>
</dbReference>
<gene>
    <name evidence="2" type="ORF">Vbra_12200</name>
</gene>
<dbReference type="InterPro" id="IPR000643">
    <property type="entry name" value="Iodothyronine_deiodinase"/>
</dbReference>
<dbReference type="Gene3D" id="3.40.30.10">
    <property type="entry name" value="Glutaredoxin"/>
    <property type="match status" value="1"/>
</dbReference>
<dbReference type="Proteomes" id="UP000041254">
    <property type="component" value="Unassembled WGS sequence"/>
</dbReference>
<dbReference type="EMBL" id="CDMY01000255">
    <property type="protein sequence ID" value="CEL97501.1"/>
    <property type="molecule type" value="Genomic_DNA"/>
</dbReference>
<evidence type="ECO:0000313" key="3">
    <source>
        <dbReference type="Proteomes" id="UP000041254"/>
    </source>
</evidence>
<reference evidence="2 3" key="1">
    <citation type="submission" date="2014-11" db="EMBL/GenBank/DDBJ databases">
        <authorList>
            <person name="Zhu J."/>
            <person name="Qi W."/>
            <person name="Song R."/>
        </authorList>
    </citation>
    <scope>NUCLEOTIDE SEQUENCE [LARGE SCALE GENOMIC DNA]</scope>
</reference>
<protein>
    <submittedName>
        <fullName evidence="2">Uncharacterized protein</fullName>
    </submittedName>
</protein>
<feature type="region of interest" description="Disordered" evidence="1">
    <location>
        <begin position="256"/>
        <end position="278"/>
    </location>
</feature>
<sequence>MSSESDSPVAVHRLNAKNLPERDVIALEKAQEMGQTEGVTQEILHAVFPQLEDGFMSKIQVGLPAPDGPVRLQDGRLTNLSAFFDTAMPVVLNFGSVMEIVTQEFCGRVRYVFIYVREVFPEPGWPSAENYRDNIHFSQPTAMCDRLKLARIFTDRYRVHPEMAGQVTNKASVAGGGSADCQHDGEVPLDSEELWNAVGDSATAVDEISNEVVRAYEASPLRLYVVEQGIITYQGGIGPWFYDPMELRRFLQRRFGEPVTEETDAEQQAGKGEGEKDN</sequence>
<dbReference type="GO" id="GO:0004800">
    <property type="term" value="F:thyroxine 5'-deiodinase activity"/>
    <property type="evidence" value="ECO:0007669"/>
    <property type="project" value="InterPro"/>
</dbReference>
<dbReference type="InParanoid" id="A0A0G4EJL4"/>
<accession>A0A0G4EJL4</accession>
<dbReference type="PANTHER" id="PTHR11781:SF22">
    <property type="entry name" value="TYPE I IODOTHYRONINE DEIODINASE"/>
    <property type="match status" value="1"/>
</dbReference>
<evidence type="ECO:0000313" key="2">
    <source>
        <dbReference type="EMBL" id="CEL97501.1"/>
    </source>
</evidence>
<dbReference type="OrthoDB" id="428577at2759"/>
<dbReference type="Pfam" id="PF00837">
    <property type="entry name" value="T4_deiodinase"/>
    <property type="match status" value="2"/>
</dbReference>
<dbReference type="VEuPathDB" id="CryptoDB:Vbra_12200"/>
<organism evidence="2 3">
    <name type="scientific">Vitrella brassicaformis (strain CCMP3155)</name>
    <dbReference type="NCBI Taxonomy" id="1169540"/>
    <lineage>
        <taxon>Eukaryota</taxon>
        <taxon>Sar</taxon>
        <taxon>Alveolata</taxon>
        <taxon>Colpodellida</taxon>
        <taxon>Vitrellaceae</taxon>
        <taxon>Vitrella</taxon>
    </lineage>
</organism>
<name>A0A0G4EJL4_VITBC</name>
<evidence type="ECO:0000256" key="1">
    <source>
        <dbReference type="SAM" id="MobiDB-lite"/>
    </source>
</evidence>
<dbReference type="AlphaFoldDB" id="A0A0G4EJL4"/>
<keyword evidence="3" id="KW-1185">Reference proteome</keyword>
<proteinExistence type="predicted"/>